<sequence length="127" mass="13206">MSDVALGDVDIERQQHREGRREKSAPSSFPGQPPLSVFSSRHRLRTRGVTAAKEQTGNGQEFPAQIALEQEEIGGRGARAAVGATLIHLPDRVQLKAIGARSVSGAAPAACAGGGISRGGADLGVWL</sequence>
<dbReference type="AlphaFoldDB" id="A0A843UJD0"/>
<name>A0A843UJD0_COLES</name>
<organism evidence="2 3">
    <name type="scientific">Colocasia esculenta</name>
    <name type="common">Wild taro</name>
    <name type="synonym">Arum esculentum</name>
    <dbReference type="NCBI Taxonomy" id="4460"/>
    <lineage>
        <taxon>Eukaryota</taxon>
        <taxon>Viridiplantae</taxon>
        <taxon>Streptophyta</taxon>
        <taxon>Embryophyta</taxon>
        <taxon>Tracheophyta</taxon>
        <taxon>Spermatophyta</taxon>
        <taxon>Magnoliopsida</taxon>
        <taxon>Liliopsida</taxon>
        <taxon>Araceae</taxon>
        <taxon>Aroideae</taxon>
        <taxon>Colocasieae</taxon>
        <taxon>Colocasia</taxon>
    </lineage>
</organism>
<accession>A0A843UJD0</accession>
<protein>
    <submittedName>
        <fullName evidence="2">Uncharacterized protein</fullName>
    </submittedName>
</protein>
<feature type="region of interest" description="Disordered" evidence="1">
    <location>
        <begin position="1"/>
        <end position="37"/>
    </location>
</feature>
<keyword evidence="3" id="KW-1185">Reference proteome</keyword>
<evidence type="ECO:0000256" key="1">
    <source>
        <dbReference type="SAM" id="MobiDB-lite"/>
    </source>
</evidence>
<dbReference type="EMBL" id="NMUH01000489">
    <property type="protein sequence ID" value="MQL80069.1"/>
    <property type="molecule type" value="Genomic_DNA"/>
</dbReference>
<dbReference type="Proteomes" id="UP000652761">
    <property type="component" value="Unassembled WGS sequence"/>
</dbReference>
<evidence type="ECO:0000313" key="2">
    <source>
        <dbReference type="EMBL" id="MQL80069.1"/>
    </source>
</evidence>
<reference evidence="2" key="1">
    <citation type="submission" date="2017-07" db="EMBL/GenBank/DDBJ databases">
        <title>Taro Niue Genome Assembly and Annotation.</title>
        <authorList>
            <person name="Atibalentja N."/>
            <person name="Keating K."/>
            <person name="Fields C.J."/>
        </authorList>
    </citation>
    <scope>NUCLEOTIDE SEQUENCE</scope>
    <source>
        <strain evidence="2">Niue_2</strain>
        <tissue evidence="2">Leaf</tissue>
    </source>
</reference>
<feature type="compositionally biased region" description="Basic and acidic residues" evidence="1">
    <location>
        <begin position="10"/>
        <end position="24"/>
    </location>
</feature>
<comment type="caution">
    <text evidence="2">The sequence shown here is derived from an EMBL/GenBank/DDBJ whole genome shotgun (WGS) entry which is preliminary data.</text>
</comment>
<gene>
    <name evidence="2" type="ORF">Taro_012520</name>
</gene>
<proteinExistence type="predicted"/>
<evidence type="ECO:0000313" key="3">
    <source>
        <dbReference type="Proteomes" id="UP000652761"/>
    </source>
</evidence>